<keyword evidence="3" id="KW-1185">Reference proteome</keyword>
<accession>A0A7K1S625</accession>
<dbReference type="SUPFAM" id="SSF52540">
    <property type="entry name" value="P-loop containing nucleoside triphosphate hydrolases"/>
    <property type="match status" value="1"/>
</dbReference>
<protein>
    <recommendedName>
        <fullName evidence="1">Double-GTPase 2 domain-containing protein</fullName>
    </recommendedName>
</protein>
<evidence type="ECO:0000313" key="3">
    <source>
        <dbReference type="Proteomes" id="UP000436006"/>
    </source>
</evidence>
<dbReference type="EMBL" id="WPIN01000002">
    <property type="protein sequence ID" value="MVM29271.1"/>
    <property type="molecule type" value="Genomic_DNA"/>
</dbReference>
<sequence length="340" mass="38175">MTRGFCKLDRCPAAKTGLCYDNLPDLEHCPNWQLGAAESASSIEGASSIDTTQQITKGNTISDSQNVIWTGYPLKLTEIELISRRTNPLIVAPVGESFAGKSSFLGMLHTLLLRGHRLKEYTFAGSATLLGWEALAASLRYNKGQSSEPTPTPSDPEYYSFLHWALRRTKGTILDILFPDASGEVFSQWAVDRDEPNSENVRWIHDNADAFIFFVSCQSLIIKRGESVTNLVDLANRVKENLRGRPLLVVWSKADLIGEVRAAVKERLIQQLDYIFGTVPHIEISKVLQEQPDHKQLNNLAVLDQLFSQLEAYHPKVPTLEKPVSSQDPFLLYRNYESDR</sequence>
<comment type="caution">
    <text evidence="2">The sequence shown here is derived from an EMBL/GenBank/DDBJ whole genome shotgun (WGS) entry which is preliminary data.</text>
</comment>
<dbReference type="InterPro" id="IPR027417">
    <property type="entry name" value="P-loop_NTPase"/>
</dbReference>
<dbReference type="Gene3D" id="3.40.50.300">
    <property type="entry name" value="P-loop containing nucleotide triphosphate hydrolases"/>
    <property type="match status" value="1"/>
</dbReference>
<dbReference type="InterPro" id="IPR045528">
    <property type="entry name" value="DO-GTPase2"/>
</dbReference>
<evidence type="ECO:0000313" key="2">
    <source>
        <dbReference type="EMBL" id="MVM29271.1"/>
    </source>
</evidence>
<gene>
    <name evidence="2" type="ORF">GO755_04445</name>
</gene>
<feature type="domain" description="Double-GTPase 2" evidence="1">
    <location>
        <begin position="90"/>
        <end position="298"/>
    </location>
</feature>
<proteinExistence type="predicted"/>
<dbReference type="CDD" id="cd00882">
    <property type="entry name" value="Ras_like_GTPase"/>
    <property type="match status" value="1"/>
</dbReference>
<dbReference type="Proteomes" id="UP000436006">
    <property type="component" value="Unassembled WGS sequence"/>
</dbReference>
<evidence type="ECO:0000259" key="1">
    <source>
        <dbReference type="Pfam" id="PF19993"/>
    </source>
</evidence>
<organism evidence="2 3">
    <name type="scientific">Spirosoma arboris</name>
    <dbReference type="NCBI Taxonomy" id="2682092"/>
    <lineage>
        <taxon>Bacteria</taxon>
        <taxon>Pseudomonadati</taxon>
        <taxon>Bacteroidota</taxon>
        <taxon>Cytophagia</taxon>
        <taxon>Cytophagales</taxon>
        <taxon>Cytophagaceae</taxon>
        <taxon>Spirosoma</taxon>
    </lineage>
</organism>
<dbReference type="RefSeq" id="WP_157583497.1">
    <property type="nucleotide sequence ID" value="NZ_WPIN01000002.1"/>
</dbReference>
<dbReference type="Pfam" id="PF19993">
    <property type="entry name" value="DO-GTPase2"/>
    <property type="match status" value="1"/>
</dbReference>
<dbReference type="AlphaFoldDB" id="A0A7K1S625"/>
<name>A0A7K1S625_9BACT</name>
<reference evidence="2 3" key="1">
    <citation type="submission" date="2019-12" db="EMBL/GenBank/DDBJ databases">
        <title>Spirosoma sp. HMF4905 genome sequencing and assembly.</title>
        <authorList>
            <person name="Kang H."/>
            <person name="Cha I."/>
            <person name="Kim H."/>
            <person name="Joh K."/>
        </authorList>
    </citation>
    <scope>NUCLEOTIDE SEQUENCE [LARGE SCALE GENOMIC DNA]</scope>
    <source>
        <strain evidence="2 3">HMF4905</strain>
    </source>
</reference>